<reference evidence="1 2" key="1">
    <citation type="submission" date="2020-02" db="EMBL/GenBank/DDBJ databases">
        <title>Broccoli isolated Pseudomonas sp.</title>
        <authorList>
            <person name="Fujikawa T."/>
            <person name="Sawada H."/>
        </authorList>
    </citation>
    <scope>NUCLEOTIDE SEQUENCE [LARGE SCALE GENOMIC DNA]</scope>
    <source>
        <strain evidence="1 2">JCM 32154</strain>
    </source>
</reference>
<dbReference type="Proteomes" id="UP000471751">
    <property type="component" value="Unassembled WGS sequence"/>
</dbReference>
<evidence type="ECO:0000313" key="1">
    <source>
        <dbReference type="EMBL" id="NES12052.1"/>
    </source>
</evidence>
<gene>
    <name evidence="1" type="ORF">G3O07_23735</name>
</gene>
<keyword evidence="2" id="KW-1185">Reference proteome</keyword>
<protein>
    <submittedName>
        <fullName evidence="1">Uncharacterized protein</fullName>
    </submittedName>
</protein>
<dbReference type="InterPro" id="IPR036622">
    <property type="entry name" value="LigA_sf"/>
</dbReference>
<evidence type="ECO:0000313" key="2">
    <source>
        <dbReference type="Proteomes" id="UP000471751"/>
    </source>
</evidence>
<sequence length="115" mass="12847">MSMPFTDFLVTLADPGNYEAYVSDPDGFMKKAGLNEKQRIAIKSGSRSAIRLLASQEMNEVSFHAKLATELYAENNNTAANISYQESIDDIEAIDMDYDDDMDNDNNNDDMVMST</sequence>
<dbReference type="SUPFAM" id="SSF48076">
    <property type="entry name" value="LigA subunit of an aromatic-ring-opening dioxygenase LigAB"/>
    <property type="match status" value="1"/>
</dbReference>
<dbReference type="AlphaFoldDB" id="A0A6I5RV16"/>
<proteinExistence type="predicted"/>
<name>A0A6I5RV16_9PSED</name>
<accession>A0A6I5RV16</accession>
<comment type="caution">
    <text evidence="1">The sequence shown here is derived from an EMBL/GenBank/DDBJ whole genome shotgun (WGS) entry which is preliminary data.</text>
</comment>
<dbReference type="EMBL" id="JAAHBT010000424">
    <property type="protein sequence ID" value="NES12052.1"/>
    <property type="molecule type" value="Genomic_DNA"/>
</dbReference>
<organism evidence="1 2">
    <name type="scientific">Pseudomonas laurentiana</name>
    <dbReference type="NCBI Taxonomy" id="2364649"/>
    <lineage>
        <taxon>Bacteria</taxon>
        <taxon>Pseudomonadati</taxon>
        <taxon>Pseudomonadota</taxon>
        <taxon>Gammaproteobacteria</taxon>
        <taxon>Pseudomonadales</taxon>
        <taxon>Pseudomonadaceae</taxon>
        <taxon>Pseudomonas</taxon>
    </lineage>
</organism>